<keyword evidence="4" id="KW-0963">Cytoplasm</keyword>
<evidence type="ECO:0000313" key="13">
    <source>
        <dbReference type="EMBL" id="RRD50585.1"/>
    </source>
</evidence>
<feature type="binding site" evidence="12">
    <location>
        <position position="124"/>
    </location>
    <ligand>
        <name>Fe cation</name>
        <dbReference type="ChEBI" id="CHEBI:24875"/>
    </ligand>
</feature>
<dbReference type="Gene3D" id="1.10.10.10">
    <property type="entry name" value="Winged helix-like DNA-binding domain superfamily/Winged helix DNA-binding domain"/>
    <property type="match status" value="1"/>
</dbReference>
<evidence type="ECO:0000256" key="11">
    <source>
        <dbReference type="PIRSR" id="PIRSR602481-1"/>
    </source>
</evidence>
<dbReference type="AlphaFoldDB" id="A0A3P1WWJ3"/>
<comment type="caution">
    <text evidence="13">The sequence shown here is derived from an EMBL/GenBank/DDBJ whole genome shotgun (WGS) entry which is preliminary data.</text>
</comment>
<evidence type="ECO:0000256" key="8">
    <source>
        <dbReference type="ARBA" id="ARBA00023015"/>
    </source>
</evidence>
<dbReference type="InterPro" id="IPR036390">
    <property type="entry name" value="WH_DNA-bd_sf"/>
</dbReference>
<evidence type="ECO:0000256" key="12">
    <source>
        <dbReference type="PIRSR" id="PIRSR602481-2"/>
    </source>
</evidence>
<dbReference type="EMBL" id="RQYT01000005">
    <property type="protein sequence ID" value="RRD50585.1"/>
    <property type="molecule type" value="Genomic_DNA"/>
</dbReference>
<sequence length="143" mass="15709">MPGTETTMTSTSTRNTWQRTAIRSLLANTEEFRTAAQIHAELRQVGDKVGLATVYRALQSMSDNGDLDIVRTPEGEAAYRMCSNSHHHHLVCRSCGMAVEIAGEAVENWANEVAQEHGFTDAGHNLEIFGLCRNCTDSTTVAR</sequence>
<dbReference type="Proteomes" id="UP000280935">
    <property type="component" value="Unassembled WGS sequence"/>
</dbReference>
<comment type="cofactor">
    <cofactor evidence="11">
        <name>Zn(2+)</name>
        <dbReference type="ChEBI" id="CHEBI:29105"/>
    </cofactor>
    <text evidence="11">Binds 1 zinc ion per subunit.</text>
</comment>
<keyword evidence="12" id="KW-0408">Iron</keyword>
<dbReference type="SUPFAM" id="SSF46785">
    <property type="entry name" value="Winged helix' DNA-binding domain"/>
    <property type="match status" value="1"/>
</dbReference>
<dbReference type="GO" id="GO:0045892">
    <property type="term" value="P:negative regulation of DNA-templated transcription"/>
    <property type="evidence" value="ECO:0007669"/>
    <property type="project" value="TreeGrafter"/>
</dbReference>
<dbReference type="GO" id="GO:0003700">
    <property type="term" value="F:DNA-binding transcription factor activity"/>
    <property type="evidence" value="ECO:0007669"/>
    <property type="project" value="InterPro"/>
</dbReference>
<dbReference type="Pfam" id="PF01475">
    <property type="entry name" value="FUR"/>
    <property type="match status" value="1"/>
</dbReference>
<evidence type="ECO:0000256" key="4">
    <source>
        <dbReference type="ARBA" id="ARBA00022490"/>
    </source>
</evidence>
<reference evidence="13 14" key="1">
    <citation type="submission" date="2018-11" db="EMBL/GenBank/DDBJ databases">
        <title>Genomes From Bacteria Associated with the Canine Oral Cavity: a Test Case for Automated Genome-Based Taxonomic Assignment.</title>
        <authorList>
            <person name="Coil D.A."/>
            <person name="Jospin G."/>
            <person name="Darling A.E."/>
            <person name="Wallis C."/>
            <person name="Davis I.J."/>
            <person name="Harris S."/>
            <person name="Eisen J.A."/>
            <person name="Holcombe L.J."/>
            <person name="O'Flynn C."/>
        </authorList>
    </citation>
    <scope>NUCLEOTIDE SEQUENCE [LARGE SCALE GENOMIC DNA]</scope>
    <source>
        <strain evidence="13 14">OH2822_COT-296</strain>
    </source>
</reference>
<feature type="binding site" evidence="11">
    <location>
        <position position="132"/>
    </location>
    <ligand>
        <name>Zn(2+)</name>
        <dbReference type="ChEBI" id="CHEBI:29105"/>
    </ligand>
</feature>
<feature type="binding site" evidence="12">
    <location>
        <position position="86"/>
    </location>
    <ligand>
        <name>Fe cation</name>
        <dbReference type="ChEBI" id="CHEBI:24875"/>
    </ligand>
</feature>
<accession>A0A3P1WWJ3</accession>
<comment type="subunit">
    <text evidence="3">Homodimer.</text>
</comment>
<feature type="binding site" evidence="11">
    <location>
        <position position="135"/>
    </location>
    <ligand>
        <name>Zn(2+)</name>
        <dbReference type="ChEBI" id="CHEBI:29105"/>
    </ligand>
</feature>
<evidence type="ECO:0000256" key="9">
    <source>
        <dbReference type="ARBA" id="ARBA00023125"/>
    </source>
</evidence>
<keyword evidence="5" id="KW-0678">Repressor</keyword>
<evidence type="ECO:0000256" key="10">
    <source>
        <dbReference type="ARBA" id="ARBA00023163"/>
    </source>
</evidence>
<dbReference type="GO" id="GO:0005829">
    <property type="term" value="C:cytosol"/>
    <property type="evidence" value="ECO:0007669"/>
    <property type="project" value="TreeGrafter"/>
</dbReference>
<feature type="binding site" evidence="11">
    <location>
        <position position="95"/>
    </location>
    <ligand>
        <name>Zn(2+)</name>
        <dbReference type="ChEBI" id="CHEBI:29105"/>
    </ligand>
</feature>
<evidence type="ECO:0000256" key="1">
    <source>
        <dbReference type="ARBA" id="ARBA00004496"/>
    </source>
</evidence>
<evidence type="ECO:0000313" key="14">
    <source>
        <dbReference type="Proteomes" id="UP000280935"/>
    </source>
</evidence>
<dbReference type="CDD" id="cd07153">
    <property type="entry name" value="Fur_like"/>
    <property type="match status" value="1"/>
</dbReference>
<keyword evidence="10" id="KW-0804">Transcription</keyword>
<dbReference type="GO" id="GO:0008270">
    <property type="term" value="F:zinc ion binding"/>
    <property type="evidence" value="ECO:0007669"/>
    <property type="project" value="TreeGrafter"/>
</dbReference>
<feature type="binding site" evidence="11">
    <location>
        <position position="92"/>
    </location>
    <ligand>
        <name>Zn(2+)</name>
        <dbReference type="ChEBI" id="CHEBI:29105"/>
    </ligand>
</feature>
<evidence type="ECO:0000256" key="3">
    <source>
        <dbReference type="ARBA" id="ARBA00011738"/>
    </source>
</evidence>
<dbReference type="InterPro" id="IPR002481">
    <property type="entry name" value="FUR"/>
</dbReference>
<evidence type="ECO:0000256" key="6">
    <source>
        <dbReference type="ARBA" id="ARBA00022723"/>
    </source>
</evidence>
<evidence type="ECO:0000256" key="2">
    <source>
        <dbReference type="ARBA" id="ARBA00007957"/>
    </source>
</evidence>
<organism evidence="13 14">
    <name type="scientific">Arachnia propionica</name>
    <dbReference type="NCBI Taxonomy" id="1750"/>
    <lineage>
        <taxon>Bacteria</taxon>
        <taxon>Bacillati</taxon>
        <taxon>Actinomycetota</taxon>
        <taxon>Actinomycetes</taxon>
        <taxon>Propionibacteriales</taxon>
        <taxon>Propionibacteriaceae</taxon>
        <taxon>Arachnia</taxon>
    </lineage>
</organism>
<keyword evidence="8" id="KW-0805">Transcription regulation</keyword>
<dbReference type="PANTHER" id="PTHR33202">
    <property type="entry name" value="ZINC UPTAKE REGULATION PROTEIN"/>
    <property type="match status" value="1"/>
</dbReference>
<keyword evidence="6 11" id="KW-0479">Metal-binding</keyword>
<comment type="subcellular location">
    <subcellularLocation>
        <location evidence="1">Cytoplasm</location>
    </subcellularLocation>
</comment>
<dbReference type="PANTHER" id="PTHR33202:SF2">
    <property type="entry name" value="FERRIC UPTAKE REGULATION PROTEIN"/>
    <property type="match status" value="1"/>
</dbReference>
<name>A0A3P1WWJ3_9ACTN</name>
<dbReference type="Gene3D" id="3.30.1490.190">
    <property type="match status" value="1"/>
</dbReference>
<gene>
    <name evidence="13" type="ORF">EII35_04110</name>
</gene>
<keyword evidence="7 11" id="KW-0862">Zinc</keyword>
<evidence type="ECO:0000256" key="7">
    <source>
        <dbReference type="ARBA" id="ARBA00022833"/>
    </source>
</evidence>
<proteinExistence type="inferred from homology"/>
<dbReference type="GO" id="GO:1900376">
    <property type="term" value="P:regulation of secondary metabolite biosynthetic process"/>
    <property type="evidence" value="ECO:0007669"/>
    <property type="project" value="TreeGrafter"/>
</dbReference>
<comment type="cofactor">
    <cofactor evidence="12">
        <name>Mn(2+)</name>
        <dbReference type="ChEBI" id="CHEBI:29035"/>
    </cofactor>
    <cofactor evidence="12">
        <name>Fe(2+)</name>
        <dbReference type="ChEBI" id="CHEBI:29033"/>
    </cofactor>
    <text evidence="12">Binds 1 Mn(2+) or Fe(2+) ion per subunit.</text>
</comment>
<evidence type="ECO:0000256" key="5">
    <source>
        <dbReference type="ARBA" id="ARBA00022491"/>
    </source>
</evidence>
<comment type="similarity">
    <text evidence="2">Belongs to the Fur family.</text>
</comment>
<dbReference type="GO" id="GO:0000976">
    <property type="term" value="F:transcription cis-regulatory region binding"/>
    <property type="evidence" value="ECO:0007669"/>
    <property type="project" value="TreeGrafter"/>
</dbReference>
<protein>
    <submittedName>
        <fullName evidence="13">Transcriptional repressor</fullName>
    </submittedName>
</protein>
<dbReference type="InterPro" id="IPR043135">
    <property type="entry name" value="Fur_C"/>
</dbReference>
<keyword evidence="9" id="KW-0238">DNA-binding</keyword>
<feature type="binding site" evidence="12">
    <location>
        <position position="107"/>
    </location>
    <ligand>
        <name>Fe cation</name>
        <dbReference type="ChEBI" id="CHEBI:24875"/>
    </ligand>
</feature>
<dbReference type="OrthoDB" id="8659436at2"/>
<dbReference type="InterPro" id="IPR036388">
    <property type="entry name" value="WH-like_DNA-bd_sf"/>
</dbReference>